<dbReference type="InterPro" id="IPR036371">
    <property type="entry name" value="TPK_B1-bd_sf"/>
</dbReference>
<feature type="domain" description="Thiamin pyrophosphokinase thiamin-binding" evidence="6">
    <location>
        <begin position="140"/>
        <end position="206"/>
    </location>
</feature>
<dbReference type="InterPro" id="IPR006282">
    <property type="entry name" value="Thi_PPkinase"/>
</dbReference>
<keyword evidence="9" id="KW-1185">Reference proteome</keyword>
<dbReference type="GO" id="GO:0004788">
    <property type="term" value="F:thiamine diphosphokinase activity"/>
    <property type="evidence" value="ECO:0007669"/>
    <property type="project" value="UniProtKB-UniRule"/>
</dbReference>
<dbReference type="Pfam" id="PF04263">
    <property type="entry name" value="TPK_catalytic"/>
    <property type="match status" value="1"/>
</dbReference>
<evidence type="ECO:0000313" key="8">
    <source>
        <dbReference type="EMBL" id="SFF51385.1"/>
    </source>
</evidence>
<accession>A0A1I2J9D2</accession>
<dbReference type="Pfam" id="PF04265">
    <property type="entry name" value="TPK_B1_binding"/>
    <property type="match status" value="1"/>
</dbReference>
<dbReference type="EMBL" id="QAMZ01000036">
    <property type="protein sequence ID" value="PWL53489.1"/>
    <property type="molecule type" value="Genomic_DNA"/>
</dbReference>
<dbReference type="Proteomes" id="UP000246114">
    <property type="component" value="Unassembled WGS sequence"/>
</dbReference>
<dbReference type="eggNOG" id="COG1564">
    <property type="taxonomic scope" value="Bacteria"/>
</dbReference>
<evidence type="ECO:0000313" key="7">
    <source>
        <dbReference type="EMBL" id="PWL53489.1"/>
    </source>
</evidence>
<sequence length="212" mass="23786">MKSVMIAGGAEPSKEILMEELKDADFVICADRGIEVLYKNGLTPNMLVGDFDSINQEVLSYYKEKGSDIVIYPPEKNYTDSEIAFEKAMNKSGTDTICLLGCTGTRMDHVIGNMGLLNKALDKGIKAYIRDNNNYIFLIDKSTKLKNIFGKYISFQGFREDVSDFNIEGAKYGLTSHNLLFGDPLTVSNEFVDEYMKVSFPKGKVMVIYSRD</sequence>
<dbReference type="InterPro" id="IPR007371">
    <property type="entry name" value="TPK_catalytic"/>
</dbReference>
<keyword evidence="4" id="KW-0067">ATP-binding</keyword>
<evidence type="ECO:0000256" key="2">
    <source>
        <dbReference type="ARBA" id="ARBA00022741"/>
    </source>
</evidence>
<evidence type="ECO:0000259" key="6">
    <source>
        <dbReference type="SMART" id="SM00983"/>
    </source>
</evidence>
<evidence type="ECO:0000256" key="1">
    <source>
        <dbReference type="ARBA" id="ARBA00022679"/>
    </source>
</evidence>
<protein>
    <recommendedName>
        <fullName evidence="5">Thiamine diphosphokinase</fullName>
        <ecNumber evidence="5">2.7.6.2</ecNumber>
    </recommendedName>
</protein>
<dbReference type="SUPFAM" id="SSF63999">
    <property type="entry name" value="Thiamin pyrophosphokinase, catalytic domain"/>
    <property type="match status" value="1"/>
</dbReference>
<dbReference type="AlphaFoldDB" id="A0A1I2J9D2"/>
<keyword evidence="3 8" id="KW-0418">Kinase</keyword>
<reference evidence="7 10" key="2">
    <citation type="submission" date="2018-03" db="EMBL/GenBank/DDBJ databases">
        <title>The uncultured portion of the human microbiome is neutrally assembled.</title>
        <authorList>
            <person name="Jeraldo P."/>
            <person name="Boardman L."/>
            <person name="White B.A."/>
            <person name="Nelson H."/>
            <person name="Goldenfeld N."/>
            <person name="Chia N."/>
        </authorList>
    </citation>
    <scope>NUCLEOTIDE SEQUENCE [LARGE SCALE GENOMIC DNA]</scope>
    <source>
        <strain evidence="7">CIM:MAG 903</strain>
    </source>
</reference>
<name>A0A1I2J9D2_9CLOT</name>
<dbReference type="Gene3D" id="3.40.50.10240">
    <property type="entry name" value="Thiamin pyrophosphokinase, catalytic domain"/>
    <property type="match status" value="1"/>
</dbReference>
<dbReference type="RefSeq" id="WP_027638154.1">
    <property type="nucleotide sequence ID" value="NZ_BAAACD010000019.1"/>
</dbReference>
<dbReference type="GO" id="GO:0006772">
    <property type="term" value="P:thiamine metabolic process"/>
    <property type="evidence" value="ECO:0007669"/>
    <property type="project" value="UniProtKB-UniRule"/>
</dbReference>
<dbReference type="PANTHER" id="PTHR41299">
    <property type="entry name" value="THIAMINE PYROPHOSPHOKINASE"/>
    <property type="match status" value="1"/>
</dbReference>
<dbReference type="CDD" id="cd07995">
    <property type="entry name" value="TPK"/>
    <property type="match status" value="1"/>
</dbReference>
<dbReference type="InterPro" id="IPR053149">
    <property type="entry name" value="TPK"/>
</dbReference>
<evidence type="ECO:0000313" key="9">
    <source>
        <dbReference type="Proteomes" id="UP000182135"/>
    </source>
</evidence>
<evidence type="ECO:0000313" key="10">
    <source>
        <dbReference type="Proteomes" id="UP000246114"/>
    </source>
</evidence>
<evidence type="ECO:0000256" key="5">
    <source>
        <dbReference type="NCBIfam" id="TIGR01378"/>
    </source>
</evidence>
<keyword evidence="2" id="KW-0547">Nucleotide-binding</keyword>
<proteinExistence type="predicted"/>
<dbReference type="NCBIfam" id="TIGR01378">
    <property type="entry name" value="thi_PPkinase"/>
    <property type="match status" value="1"/>
</dbReference>
<dbReference type="GO" id="GO:0016301">
    <property type="term" value="F:kinase activity"/>
    <property type="evidence" value="ECO:0007669"/>
    <property type="project" value="UniProtKB-KW"/>
</dbReference>
<dbReference type="GO" id="GO:0009229">
    <property type="term" value="P:thiamine diphosphate biosynthetic process"/>
    <property type="evidence" value="ECO:0007669"/>
    <property type="project" value="InterPro"/>
</dbReference>
<gene>
    <name evidence="7" type="ORF">DBY38_07095</name>
    <name evidence="8" type="ORF">SAMN04487885_101278</name>
</gene>
<dbReference type="GO" id="GO:0005524">
    <property type="term" value="F:ATP binding"/>
    <property type="evidence" value="ECO:0007669"/>
    <property type="project" value="UniProtKB-KW"/>
</dbReference>
<dbReference type="SUPFAM" id="SSF63862">
    <property type="entry name" value="Thiamin pyrophosphokinase, substrate-binding domain"/>
    <property type="match status" value="1"/>
</dbReference>
<evidence type="ECO:0000256" key="4">
    <source>
        <dbReference type="ARBA" id="ARBA00022840"/>
    </source>
</evidence>
<dbReference type="SMART" id="SM00983">
    <property type="entry name" value="TPK_B1_binding"/>
    <property type="match status" value="1"/>
</dbReference>
<dbReference type="InterPro" id="IPR007373">
    <property type="entry name" value="Thiamin_PyroPKinase_B1-bd"/>
</dbReference>
<dbReference type="Proteomes" id="UP000182135">
    <property type="component" value="Unassembled WGS sequence"/>
</dbReference>
<organism evidence="8 9">
    <name type="scientific">Clostridium cadaveris</name>
    <dbReference type="NCBI Taxonomy" id="1529"/>
    <lineage>
        <taxon>Bacteria</taxon>
        <taxon>Bacillati</taxon>
        <taxon>Bacillota</taxon>
        <taxon>Clostridia</taxon>
        <taxon>Eubacteriales</taxon>
        <taxon>Clostridiaceae</taxon>
        <taxon>Clostridium</taxon>
    </lineage>
</organism>
<dbReference type="InterPro" id="IPR036759">
    <property type="entry name" value="TPK_catalytic_sf"/>
</dbReference>
<keyword evidence="1" id="KW-0808">Transferase</keyword>
<dbReference type="GO" id="GO:0030975">
    <property type="term" value="F:thiamine binding"/>
    <property type="evidence" value="ECO:0007669"/>
    <property type="project" value="InterPro"/>
</dbReference>
<reference evidence="8 9" key="1">
    <citation type="submission" date="2016-10" db="EMBL/GenBank/DDBJ databases">
        <authorList>
            <person name="de Groot N.N."/>
        </authorList>
    </citation>
    <scope>NUCLEOTIDE SEQUENCE [LARGE SCALE GENOMIC DNA]</scope>
    <source>
        <strain evidence="8 9">NLAE-zl-G419</strain>
    </source>
</reference>
<dbReference type="EMBL" id="FOOE01000001">
    <property type="protein sequence ID" value="SFF51385.1"/>
    <property type="molecule type" value="Genomic_DNA"/>
</dbReference>
<dbReference type="GeneID" id="90544614"/>
<dbReference type="PANTHER" id="PTHR41299:SF1">
    <property type="entry name" value="THIAMINE PYROPHOSPHOKINASE"/>
    <property type="match status" value="1"/>
</dbReference>
<dbReference type="EC" id="2.7.6.2" evidence="5"/>
<dbReference type="STRING" id="1529.SAMN04487885_101278"/>
<evidence type="ECO:0000256" key="3">
    <source>
        <dbReference type="ARBA" id="ARBA00022777"/>
    </source>
</evidence>
<dbReference type="OrthoDB" id="9804377at2"/>